<keyword evidence="5" id="KW-0547">Nucleotide-binding</keyword>
<dbReference type="Gene3D" id="2.60.120.10">
    <property type="entry name" value="Jelly Rolls"/>
    <property type="match status" value="1"/>
</dbReference>
<protein>
    <submittedName>
        <fullName evidence="16">ATP-binding cassette, subfamily B, bacterial</fullName>
    </submittedName>
</protein>
<dbReference type="GO" id="GO:0005886">
    <property type="term" value="C:plasma membrane"/>
    <property type="evidence" value="ECO:0007669"/>
    <property type="project" value="UniProtKB-SubCell"/>
</dbReference>
<comment type="subcellular location">
    <subcellularLocation>
        <location evidence="1">Cell membrane</location>
        <topology evidence="1">Multi-pass membrane protein</topology>
    </subcellularLocation>
</comment>
<dbReference type="GO" id="GO:0030256">
    <property type="term" value="C:type I protein secretion system complex"/>
    <property type="evidence" value="ECO:0007669"/>
    <property type="project" value="InterPro"/>
</dbReference>
<evidence type="ECO:0000259" key="13">
    <source>
        <dbReference type="PROSITE" id="PS50893"/>
    </source>
</evidence>
<evidence type="ECO:0000256" key="7">
    <source>
        <dbReference type="ARBA" id="ARBA00022807"/>
    </source>
</evidence>
<dbReference type="PROSITE" id="PS50042">
    <property type="entry name" value="CNMP_BINDING_3"/>
    <property type="match status" value="1"/>
</dbReference>
<dbReference type="InterPro" id="IPR039421">
    <property type="entry name" value="Type_1_exporter"/>
</dbReference>
<proteinExistence type="predicted"/>
<dbReference type="InterPro" id="IPR003593">
    <property type="entry name" value="AAA+_ATPase"/>
</dbReference>
<evidence type="ECO:0000256" key="4">
    <source>
        <dbReference type="ARBA" id="ARBA00022692"/>
    </source>
</evidence>
<feature type="transmembrane region" description="Helical" evidence="11">
    <location>
        <begin position="711"/>
        <end position="736"/>
    </location>
</feature>
<dbReference type="PANTHER" id="PTHR43394">
    <property type="entry name" value="ATP-DEPENDENT PERMEASE MDL1, MITOCHONDRIAL"/>
    <property type="match status" value="1"/>
</dbReference>
<evidence type="ECO:0000313" key="17">
    <source>
        <dbReference type="Proteomes" id="UP000050465"/>
    </source>
</evidence>
<dbReference type="PROSITE" id="PS50929">
    <property type="entry name" value="ABC_TM1F"/>
    <property type="match status" value="1"/>
</dbReference>
<evidence type="ECO:0000259" key="14">
    <source>
        <dbReference type="PROSITE" id="PS50929"/>
    </source>
</evidence>
<dbReference type="InterPro" id="IPR010132">
    <property type="entry name" value="ATPase_T1SS_HlyB"/>
</dbReference>
<dbReference type="NCBIfam" id="TIGR01846">
    <property type="entry name" value="type_I_sec_HlyB"/>
    <property type="match status" value="1"/>
</dbReference>
<dbReference type="InterPro" id="IPR011527">
    <property type="entry name" value="ABC1_TM_dom"/>
</dbReference>
<dbReference type="Gene3D" id="3.40.50.300">
    <property type="entry name" value="P-loop containing nucleotide triphosphate hydrolases"/>
    <property type="match status" value="1"/>
</dbReference>
<evidence type="ECO:0000256" key="3">
    <source>
        <dbReference type="ARBA" id="ARBA00022475"/>
    </source>
</evidence>
<evidence type="ECO:0000259" key="15">
    <source>
        <dbReference type="PROSITE" id="PS50990"/>
    </source>
</evidence>
<dbReference type="Pfam" id="PF00664">
    <property type="entry name" value="ABC_membrane"/>
    <property type="match status" value="1"/>
</dbReference>
<keyword evidence="7" id="KW-0645">Protease</keyword>
<feature type="domain" description="ABC transporter" evidence="13">
    <location>
        <begin position="791"/>
        <end position="1026"/>
    </location>
</feature>
<dbReference type="SUPFAM" id="SSF52540">
    <property type="entry name" value="P-loop containing nucleoside triphosphate hydrolases"/>
    <property type="match status" value="1"/>
</dbReference>
<dbReference type="InterPro" id="IPR027417">
    <property type="entry name" value="P-loop_NTPase"/>
</dbReference>
<dbReference type="CDD" id="cd02259">
    <property type="entry name" value="Peptidase_C39_like"/>
    <property type="match status" value="1"/>
</dbReference>
<dbReference type="InterPro" id="IPR003439">
    <property type="entry name" value="ABC_transporter-like_ATP-bd"/>
</dbReference>
<dbReference type="EMBL" id="LJZR01000001">
    <property type="protein sequence ID" value="KPQ37675.1"/>
    <property type="molecule type" value="Genomic_DNA"/>
</dbReference>
<feature type="domain" description="Cyclic nucleotide-binding" evidence="12">
    <location>
        <begin position="17"/>
        <end position="122"/>
    </location>
</feature>
<dbReference type="GO" id="GO:0015421">
    <property type="term" value="F:ABC-type oligopeptide transporter activity"/>
    <property type="evidence" value="ECO:0007669"/>
    <property type="project" value="TreeGrafter"/>
</dbReference>
<dbReference type="Pfam" id="PF00005">
    <property type="entry name" value="ABC_tran"/>
    <property type="match status" value="1"/>
</dbReference>
<evidence type="ECO:0000256" key="11">
    <source>
        <dbReference type="SAM" id="Phobius"/>
    </source>
</evidence>
<keyword evidence="9 11" id="KW-1133">Transmembrane helix</keyword>
<dbReference type="InterPro" id="IPR000595">
    <property type="entry name" value="cNMP-bd_dom"/>
</dbReference>
<keyword evidence="3" id="KW-1003">Cell membrane</keyword>
<sequence length="1029" mass="113458">MTYAKVSLEQSLGMIPPFDQLPVTALESLVSSSQKLRYRIGQPMLRRESMPYQLVVILEGKGRLLGYDPYQKTPMTLGLLESGSVLGLAGLVRGVPCESAIASSEVMAIAIPITTVRELMGKYDKFAQAIIGRCYLAEVFDLVSQYFKTQARNVSDSAGVARRLCEEAIALTLPAGPITVAGQDPNWLWFVSSESVASHPAGNWLLANSLDGRVKSQKPTRLIGIDMRQLATQAAVSLPADAPVNDQSTGQSNGQLVYGVNISGANGQVAGYPVDRGGGAAPGGTLARSDDDTPYAPELNFDSNIVEEGSDRANSIKYPVMRGRGEVGSALTCFAMIAQHLGMPFKRDVVQRVLTNQSERLGQLSLTACGAVADLVGLKPQLAKVPASAIARLPKLALIKWREGFAVIYETSQSEYVLGVPEENRLVRHSPQAFEEIWGPEGEILLVETTEQTPQQKFGLSWFIPSLKRYRGVLTTVLVASFFVQVFGLANPLMVQVIIDKVIGQNSIDTLHVLGSLLVVVAVFEAILTSLRTYLFVDTTNRIDMALGSEIIDHLLRLPLRYFDRRPVGELSSRVNELENIRQFLTGTALTVVLDALFSVLYILVMFLYSIKLTFVSLSTIPLFMLLTFFVSPIVRRQLRAKAERNAETQSFLVEALSGIQTVKAQNMELKTRWKWQEKYARYVSDGFKTVLTSTTAGSASGFLNKMSGLLVLWFGAALVLDGQLTLGGLIAFRIISGYVTQPLLRLTQLWQNFQETALSLERLSDIIDNPQEQAEEDRNQIPMPEISGNVTYENLSFRFAPTGPLQLININLEFYQGEFIGIVGQSGSGKSTLMKLLPRLYNAESGRILIDNYDIRKVELYSLRQQVGIVPQDSLLFEGSIQENIALTNPQASTEEIIEAAKIACAHDFIMDLPSGYNSRVGERGSSLSGGQRQRIAIARTILQNPRLLILDEATSALDYDTESQVCYNLKNWANGRTVFFITHRLSTIRQADRILVMDKGSVVELGSHDELMELKGRYYCLSEQKGE</sequence>
<feature type="domain" description="ABC transmembrane type-1" evidence="14">
    <location>
        <begin position="477"/>
        <end position="756"/>
    </location>
</feature>
<dbReference type="GO" id="GO:0008234">
    <property type="term" value="F:cysteine-type peptidase activity"/>
    <property type="evidence" value="ECO:0007669"/>
    <property type="project" value="UniProtKB-KW"/>
</dbReference>
<keyword evidence="10 11" id="KW-0472">Membrane</keyword>
<evidence type="ECO:0000256" key="1">
    <source>
        <dbReference type="ARBA" id="ARBA00004651"/>
    </source>
</evidence>
<gene>
    <name evidence="16" type="ORF">HLUCCA11_01080</name>
</gene>
<keyword evidence="2" id="KW-0813">Transport</keyword>
<dbReference type="InterPro" id="IPR018490">
    <property type="entry name" value="cNMP-bd_dom_sf"/>
</dbReference>
<organism evidence="16 17">
    <name type="scientific">Phormidesmis priestleyi Ana</name>
    <dbReference type="NCBI Taxonomy" id="1666911"/>
    <lineage>
        <taxon>Bacteria</taxon>
        <taxon>Bacillati</taxon>
        <taxon>Cyanobacteriota</taxon>
        <taxon>Cyanophyceae</taxon>
        <taxon>Leptolyngbyales</taxon>
        <taxon>Leptolyngbyaceae</taxon>
        <taxon>Phormidesmis</taxon>
    </lineage>
</organism>
<dbReference type="GO" id="GO:0005524">
    <property type="term" value="F:ATP binding"/>
    <property type="evidence" value="ECO:0007669"/>
    <property type="project" value="UniProtKB-KW"/>
</dbReference>
<feature type="domain" description="Peptidase C39" evidence="15">
    <location>
        <begin position="322"/>
        <end position="445"/>
    </location>
</feature>
<dbReference type="PROSITE" id="PS00211">
    <property type="entry name" value="ABC_TRANSPORTER_1"/>
    <property type="match status" value="1"/>
</dbReference>
<dbReference type="SMART" id="SM00382">
    <property type="entry name" value="AAA"/>
    <property type="match status" value="1"/>
</dbReference>
<dbReference type="AlphaFoldDB" id="A0A0P7Z420"/>
<dbReference type="PROSITE" id="PS50893">
    <property type="entry name" value="ABC_TRANSPORTER_2"/>
    <property type="match status" value="1"/>
</dbReference>
<dbReference type="PROSITE" id="PS50990">
    <property type="entry name" value="PEPTIDASE_C39"/>
    <property type="match status" value="1"/>
</dbReference>
<keyword evidence="7" id="KW-0788">Thiol protease</keyword>
<dbReference type="FunFam" id="3.40.50.300:FF:000221">
    <property type="entry name" value="Multidrug ABC transporter ATP-binding protein"/>
    <property type="match status" value="1"/>
</dbReference>
<evidence type="ECO:0000256" key="5">
    <source>
        <dbReference type="ARBA" id="ARBA00022741"/>
    </source>
</evidence>
<evidence type="ECO:0000259" key="12">
    <source>
        <dbReference type="PROSITE" id="PS50042"/>
    </source>
</evidence>
<evidence type="ECO:0000256" key="2">
    <source>
        <dbReference type="ARBA" id="ARBA00022448"/>
    </source>
</evidence>
<accession>A0A0P7Z420</accession>
<dbReference type="GO" id="GO:0006508">
    <property type="term" value="P:proteolysis"/>
    <property type="evidence" value="ECO:0007669"/>
    <property type="project" value="InterPro"/>
</dbReference>
<name>A0A0P7Z420_9CYAN</name>
<dbReference type="InterPro" id="IPR005074">
    <property type="entry name" value="Peptidase_C39"/>
</dbReference>
<dbReference type="InterPro" id="IPR036640">
    <property type="entry name" value="ABC1_TM_sf"/>
</dbReference>
<evidence type="ECO:0000256" key="10">
    <source>
        <dbReference type="ARBA" id="ARBA00023136"/>
    </source>
</evidence>
<dbReference type="SUPFAM" id="SSF90123">
    <property type="entry name" value="ABC transporter transmembrane region"/>
    <property type="match status" value="1"/>
</dbReference>
<dbReference type="STRING" id="1666911.HLUCCA11_01080"/>
<feature type="transmembrane region" description="Helical" evidence="11">
    <location>
        <begin position="511"/>
        <end position="535"/>
    </location>
</feature>
<keyword evidence="4 11" id="KW-0812">Transmembrane</keyword>
<keyword evidence="8 16" id="KW-0067">ATP-binding</keyword>
<dbReference type="InterPro" id="IPR017871">
    <property type="entry name" value="ABC_transporter-like_CS"/>
</dbReference>
<comment type="caution">
    <text evidence="16">The sequence shown here is derived from an EMBL/GenBank/DDBJ whole genome shotgun (WGS) entry which is preliminary data.</text>
</comment>
<dbReference type="Gene3D" id="1.20.1560.10">
    <property type="entry name" value="ABC transporter type 1, transmembrane domain"/>
    <property type="match status" value="1"/>
</dbReference>
<feature type="transmembrane region" description="Helical" evidence="11">
    <location>
        <begin position="584"/>
        <end position="609"/>
    </location>
</feature>
<evidence type="ECO:0000256" key="8">
    <source>
        <dbReference type="ARBA" id="ARBA00022840"/>
    </source>
</evidence>
<evidence type="ECO:0000256" key="9">
    <source>
        <dbReference type="ARBA" id="ARBA00022989"/>
    </source>
</evidence>
<dbReference type="PATRIC" id="fig|1666911.3.peg.2607"/>
<evidence type="ECO:0000313" key="16">
    <source>
        <dbReference type="EMBL" id="KPQ37675.1"/>
    </source>
</evidence>
<dbReference type="Proteomes" id="UP000050465">
    <property type="component" value="Unassembled WGS sequence"/>
</dbReference>
<feature type="transmembrane region" description="Helical" evidence="11">
    <location>
        <begin position="615"/>
        <end position="635"/>
    </location>
</feature>
<dbReference type="GO" id="GO:0016887">
    <property type="term" value="F:ATP hydrolysis activity"/>
    <property type="evidence" value="ECO:0007669"/>
    <property type="project" value="InterPro"/>
</dbReference>
<dbReference type="CDD" id="cd18782">
    <property type="entry name" value="ABC_6TM_PrtD_LapB_HlyB_like"/>
    <property type="match status" value="1"/>
</dbReference>
<feature type="transmembrane region" description="Helical" evidence="11">
    <location>
        <begin position="473"/>
        <end position="499"/>
    </location>
</feature>
<keyword evidence="6" id="KW-0378">Hydrolase</keyword>
<dbReference type="SUPFAM" id="SSF51206">
    <property type="entry name" value="cAMP-binding domain-like"/>
    <property type="match status" value="1"/>
</dbReference>
<dbReference type="InterPro" id="IPR014710">
    <property type="entry name" value="RmlC-like_jellyroll"/>
</dbReference>
<reference evidence="16 17" key="1">
    <citation type="submission" date="2015-09" db="EMBL/GenBank/DDBJ databases">
        <title>Identification and resolution of microdiversity through metagenomic sequencing of parallel consortia.</title>
        <authorList>
            <person name="Nelson W.C."/>
            <person name="Romine M.F."/>
            <person name="Lindemann S.R."/>
        </authorList>
    </citation>
    <scope>NUCLEOTIDE SEQUENCE [LARGE SCALE GENOMIC DNA]</scope>
    <source>
        <strain evidence="16">Ana</strain>
    </source>
</reference>
<dbReference type="GO" id="GO:0030253">
    <property type="term" value="P:protein secretion by the type I secretion system"/>
    <property type="evidence" value="ECO:0007669"/>
    <property type="project" value="InterPro"/>
</dbReference>
<dbReference type="PANTHER" id="PTHR43394:SF1">
    <property type="entry name" value="ATP-BINDING CASSETTE SUB-FAMILY B MEMBER 10, MITOCHONDRIAL"/>
    <property type="match status" value="1"/>
</dbReference>
<evidence type="ECO:0000256" key="6">
    <source>
        <dbReference type="ARBA" id="ARBA00022801"/>
    </source>
</evidence>
<dbReference type="Gene3D" id="3.90.70.10">
    <property type="entry name" value="Cysteine proteinases"/>
    <property type="match status" value="1"/>
</dbReference>